<evidence type="ECO:0000313" key="3">
    <source>
        <dbReference type="Proteomes" id="UP000029121"/>
    </source>
</evidence>
<dbReference type="Gene3D" id="3.80.10.10">
    <property type="entry name" value="Ribonuclease Inhibitor"/>
    <property type="match status" value="1"/>
</dbReference>
<dbReference type="InterPro" id="IPR006566">
    <property type="entry name" value="FBD"/>
</dbReference>
<proteinExistence type="predicted"/>
<dbReference type="InterPro" id="IPR036047">
    <property type="entry name" value="F-box-like_dom_sf"/>
</dbReference>
<dbReference type="PANTHER" id="PTHR31900">
    <property type="entry name" value="F-BOX/RNI SUPERFAMILY PROTEIN-RELATED"/>
    <property type="match status" value="1"/>
</dbReference>
<accession>R0GDN1</accession>
<gene>
    <name evidence="2" type="ORF">CARUB_v10028134mg</name>
</gene>
<dbReference type="Gene3D" id="1.20.1280.50">
    <property type="match status" value="1"/>
</dbReference>
<dbReference type="PROSITE" id="PS50181">
    <property type="entry name" value="FBOX"/>
    <property type="match status" value="1"/>
</dbReference>
<sequence>MQKVSAKPFEKEQSTKGKIQLKKSAKILNYQMDHYVNISDLPEDLLLNILSLLPTKDIVATSGVSKRWRYLWKKVHKLRFNDQIYEGKKYETFLHFVEKALLLHKALLASLTFRVGPKCTADDIGLWIRLALDRNISELIIKRYRDHGHITLSRRLCNSTSLVSLKLKNAILETISLPACFSSLKTLHLVYVKYSGDEYVRSLLSSCPSLQNLVVKRHNEDNVKRFIIIVRYLQSLTMYLSPLHYVADSDVYYINTPNLKYLNIKDHCTEQYSFEDMPYLEEAYLDVAFTHSEKFFESLSSVKKLSLCLKKSNKCLCHVQDQYLEGVIFSQLVHLELCTCDDSKWLNLLAKLLQNSPKLRVLKLNDKQNHNVGKYCSSSWNQEPSYVPECLTKTLEVFEWGNYKATFKERDIAVYVLKNSLCLKRLVISPKLNISEGIICDHQIIKEDLASLFLGSSSCELKFV</sequence>
<dbReference type="InterPro" id="IPR050232">
    <property type="entry name" value="FBL13/AtMIF1-like"/>
</dbReference>
<dbReference type="PANTHER" id="PTHR31900:SF34">
    <property type="entry name" value="EMB|CAB62440.1-RELATED"/>
    <property type="match status" value="1"/>
</dbReference>
<name>R0GDN1_9BRAS</name>
<evidence type="ECO:0000259" key="1">
    <source>
        <dbReference type="PROSITE" id="PS50181"/>
    </source>
</evidence>
<organism evidence="2 3">
    <name type="scientific">Capsella rubella</name>
    <dbReference type="NCBI Taxonomy" id="81985"/>
    <lineage>
        <taxon>Eukaryota</taxon>
        <taxon>Viridiplantae</taxon>
        <taxon>Streptophyta</taxon>
        <taxon>Embryophyta</taxon>
        <taxon>Tracheophyta</taxon>
        <taxon>Spermatophyta</taxon>
        <taxon>Magnoliopsida</taxon>
        <taxon>eudicotyledons</taxon>
        <taxon>Gunneridae</taxon>
        <taxon>Pentapetalae</taxon>
        <taxon>rosids</taxon>
        <taxon>malvids</taxon>
        <taxon>Brassicales</taxon>
        <taxon>Brassicaceae</taxon>
        <taxon>Camelineae</taxon>
        <taxon>Capsella</taxon>
    </lineage>
</organism>
<dbReference type="Proteomes" id="UP000029121">
    <property type="component" value="Unassembled WGS sequence"/>
</dbReference>
<dbReference type="STRING" id="81985.R0GDN1"/>
<dbReference type="Pfam" id="PF08387">
    <property type="entry name" value="FBD"/>
    <property type="match status" value="1"/>
</dbReference>
<dbReference type="InterPro" id="IPR001810">
    <property type="entry name" value="F-box_dom"/>
</dbReference>
<evidence type="ECO:0000313" key="2">
    <source>
        <dbReference type="EMBL" id="EOA14824.1"/>
    </source>
</evidence>
<dbReference type="EMBL" id="KB870812">
    <property type="protein sequence ID" value="EOA14824.1"/>
    <property type="molecule type" value="Genomic_DNA"/>
</dbReference>
<dbReference type="SMART" id="SM00256">
    <property type="entry name" value="FBOX"/>
    <property type="match status" value="1"/>
</dbReference>
<reference evidence="3" key="1">
    <citation type="journal article" date="2013" name="Nat. Genet.">
        <title>The Capsella rubella genome and the genomic consequences of rapid mating system evolution.</title>
        <authorList>
            <person name="Slotte T."/>
            <person name="Hazzouri K.M."/>
            <person name="Agren J.A."/>
            <person name="Koenig D."/>
            <person name="Maumus F."/>
            <person name="Guo Y.L."/>
            <person name="Steige K."/>
            <person name="Platts A.E."/>
            <person name="Escobar J.S."/>
            <person name="Newman L.K."/>
            <person name="Wang W."/>
            <person name="Mandakova T."/>
            <person name="Vello E."/>
            <person name="Smith L.M."/>
            <person name="Henz S.R."/>
            <person name="Steffen J."/>
            <person name="Takuno S."/>
            <person name="Brandvain Y."/>
            <person name="Coop G."/>
            <person name="Andolfatto P."/>
            <person name="Hu T.T."/>
            <person name="Blanchette M."/>
            <person name="Clark R.M."/>
            <person name="Quesneville H."/>
            <person name="Nordborg M."/>
            <person name="Gaut B.S."/>
            <person name="Lysak M.A."/>
            <person name="Jenkins J."/>
            <person name="Grimwood J."/>
            <person name="Chapman J."/>
            <person name="Prochnik S."/>
            <person name="Shu S."/>
            <person name="Rokhsar D."/>
            <person name="Schmutz J."/>
            <person name="Weigel D."/>
            <person name="Wright S.I."/>
        </authorList>
    </citation>
    <scope>NUCLEOTIDE SEQUENCE [LARGE SCALE GENOMIC DNA]</scope>
    <source>
        <strain evidence="3">cv. Monte Gargano</strain>
    </source>
</reference>
<dbReference type="Pfam" id="PF24758">
    <property type="entry name" value="LRR_At5g56370"/>
    <property type="match status" value="1"/>
</dbReference>
<dbReference type="SMART" id="SM00579">
    <property type="entry name" value="FBD"/>
    <property type="match status" value="1"/>
</dbReference>
<dbReference type="SUPFAM" id="SSF81383">
    <property type="entry name" value="F-box domain"/>
    <property type="match status" value="1"/>
</dbReference>
<dbReference type="InterPro" id="IPR055411">
    <property type="entry name" value="LRR_FXL15/At3g58940/PEG3-like"/>
</dbReference>
<keyword evidence="3" id="KW-1185">Reference proteome</keyword>
<dbReference type="AlphaFoldDB" id="R0GDN1"/>
<feature type="domain" description="F-box" evidence="1">
    <location>
        <begin position="35"/>
        <end position="88"/>
    </location>
</feature>
<dbReference type="InterPro" id="IPR032675">
    <property type="entry name" value="LRR_dom_sf"/>
</dbReference>
<protein>
    <recommendedName>
        <fullName evidence="1">F-box domain-containing protein</fullName>
    </recommendedName>
</protein>
<dbReference type="Pfam" id="PF00646">
    <property type="entry name" value="F-box"/>
    <property type="match status" value="1"/>
</dbReference>
<dbReference type="SUPFAM" id="SSF52058">
    <property type="entry name" value="L domain-like"/>
    <property type="match status" value="1"/>
</dbReference>